<name>A0A2K3LKA1_TRIPR</name>
<dbReference type="AlphaFoldDB" id="A0A2K3LKA1"/>
<protein>
    <submittedName>
        <fullName evidence="2">Uncharacterized protein</fullName>
    </submittedName>
</protein>
<feature type="region of interest" description="Disordered" evidence="1">
    <location>
        <begin position="1"/>
        <end position="20"/>
    </location>
</feature>
<feature type="non-terminal residue" evidence="2">
    <location>
        <position position="78"/>
    </location>
</feature>
<reference evidence="2 3" key="1">
    <citation type="journal article" date="2014" name="Am. J. Bot.">
        <title>Genome assembly and annotation for red clover (Trifolium pratense; Fabaceae).</title>
        <authorList>
            <person name="Istvanek J."/>
            <person name="Jaros M."/>
            <person name="Krenek A."/>
            <person name="Repkova J."/>
        </authorList>
    </citation>
    <scope>NUCLEOTIDE SEQUENCE [LARGE SCALE GENOMIC DNA]</scope>
    <source>
        <strain evidence="3">cv. Tatra</strain>
        <tissue evidence="2">Young leaves</tissue>
    </source>
</reference>
<organism evidence="2 3">
    <name type="scientific">Trifolium pratense</name>
    <name type="common">Red clover</name>
    <dbReference type="NCBI Taxonomy" id="57577"/>
    <lineage>
        <taxon>Eukaryota</taxon>
        <taxon>Viridiplantae</taxon>
        <taxon>Streptophyta</taxon>
        <taxon>Embryophyta</taxon>
        <taxon>Tracheophyta</taxon>
        <taxon>Spermatophyta</taxon>
        <taxon>Magnoliopsida</taxon>
        <taxon>eudicotyledons</taxon>
        <taxon>Gunneridae</taxon>
        <taxon>Pentapetalae</taxon>
        <taxon>rosids</taxon>
        <taxon>fabids</taxon>
        <taxon>Fabales</taxon>
        <taxon>Fabaceae</taxon>
        <taxon>Papilionoideae</taxon>
        <taxon>50 kb inversion clade</taxon>
        <taxon>NPAAA clade</taxon>
        <taxon>Hologalegina</taxon>
        <taxon>IRL clade</taxon>
        <taxon>Trifolieae</taxon>
        <taxon>Trifolium</taxon>
    </lineage>
</organism>
<reference evidence="2 3" key="2">
    <citation type="journal article" date="2017" name="Front. Plant Sci.">
        <title>Gene Classification and Mining of Molecular Markers Useful in Red Clover (Trifolium pratense) Breeding.</title>
        <authorList>
            <person name="Istvanek J."/>
            <person name="Dluhosova J."/>
            <person name="Dluhos P."/>
            <person name="Patkova L."/>
            <person name="Nedelnik J."/>
            <person name="Repkova J."/>
        </authorList>
    </citation>
    <scope>NUCLEOTIDE SEQUENCE [LARGE SCALE GENOMIC DNA]</scope>
    <source>
        <strain evidence="3">cv. Tatra</strain>
        <tissue evidence="2">Young leaves</tissue>
    </source>
</reference>
<evidence type="ECO:0000313" key="3">
    <source>
        <dbReference type="Proteomes" id="UP000236291"/>
    </source>
</evidence>
<evidence type="ECO:0000313" key="2">
    <source>
        <dbReference type="EMBL" id="PNX78971.1"/>
    </source>
</evidence>
<comment type="caution">
    <text evidence="2">The sequence shown here is derived from an EMBL/GenBank/DDBJ whole genome shotgun (WGS) entry which is preliminary data.</text>
</comment>
<evidence type="ECO:0000256" key="1">
    <source>
        <dbReference type="SAM" id="MobiDB-lite"/>
    </source>
</evidence>
<dbReference type="EMBL" id="ASHM01035082">
    <property type="protein sequence ID" value="PNX78971.1"/>
    <property type="molecule type" value="Genomic_DNA"/>
</dbReference>
<sequence>MRPSLSSHGANGRGASINGDINALMGKEPVLTDLVIDRKIGRHVMVMATGDAPAETEAIDRLPLIPGVLELIGIGYTG</sequence>
<accession>A0A2K3LKA1</accession>
<gene>
    <name evidence="2" type="ORF">L195_g034954</name>
</gene>
<proteinExistence type="predicted"/>
<dbReference type="Proteomes" id="UP000236291">
    <property type="component" value="Unassembled WGS sequence"/>
</dbReference>